<organism evidence="5 6">
    <name type="scientific">Thelonectria olida</name>
    <dbReference type="NCBI Taxonomy" id="1576542"/>
    <lineage>
        <taxon>Eukaryota</taxon>
        <taxon>Fungi</taxon>
        <taxon>Dikarya</taxon>
        <taxon>Ascomycota</taxon>
        <taxon>Pezizomycotina</taxon>
        <taxon>Sordariomycetes</taxon>
        <taxon>Hypocreomycetidae</taxon>
        <taxon>Hypocreales</taxon>
        <taxon>Nectriaceae</taxon>
        <taxon>Thelonectria</taxon>
    </lineage>
</organism>
<dbReference type="OrthoDB" id="416217at2759"/>
<dbReference type="GO" id="GO:0000981">
    <property type="term" value="F:DNA-binding transcription factor activity, RNA polymerase II-specific"/>
    <property type="evidence" value="ECO:0007669"/>
    <property type="project" value="InterPro"/>
</dbReference>
<dbReference type="GO" id="GO:0005634">
    <property type="term" value="C:nucleus"/>
    <property type="evidence" value="ECO:0007669"/>
    <property type="project" value="UniProtKB-SubCell"/>
</dbReference>
<dbReference type="PANTHER" id="PTHR31001:SF50">
    <property type="entry name" value="ZN(II)2CYS6 TRANSCRIPTION FACTOR (EUROFUNG)"/>
    <property type="match status" value="1"/>
</dbReference>
<evidence type="ECO:0000259" key="4">
    <source>
        <dbReference type="PROSITE" id="PS50048"/>
    </source>
</evidence>
<evidence type="ECO:0000256" key="2">
    <source>
        <dbReference type="ARBA" id="ARBA00022723"/>
    </source>
</evidence>
<name>A0A9P8VNS6_9HYPO</name>
<evidence type="ECO:0000313" key="5">
    <source>
        <dbReference type="EMBL" id="KAH6867857.1"/>
    </source>
</evidence>
<evidence type="ECO:0000313" key="6">
    <source>
        <dbReference type="Proteomes" id="UP000777438"/>
    </source>
</evidence>
<dbReference type="EMBL" id="JAGPYM010000087">
    <property type="protein sequence ID" value="KAH6867857.1"/>
    <property type="molecule type" value="Genomic_DNA"/>
</dbReference>
<dbReference type="InterPro" id="IPR036864">
    <property type="entry name" value="Zn2-C6_fun-type_DNA-bd_sf"/>
</dbReference>
<dbReference type="SUPFAM" id="SSF57701">
    <property type="entry name" value="Zn2/Cys6 DNA-binding domain"/>
    <property type="match status" value="1"/>
</dbReference>
<keyword evidence="3" id="KW-0539">Nucleus</keyword>
<dbReference type="InterPro" id="IPR050613">
    <property type="entry name" value="Sec_Metabolite_Reg"/>
</dbReference>
<feature type="non-terminal residue" evidence="5">
    <location>
        <position position="59"/>
    </location>
</feature>
<comment type="caution">
    <text evidence="5">The sequence shown here is derived from an EMBL/GenBank/DDBJ whole genome shotgun (WGS) entry which is preliminary data.</text>
</comment>
<evidence type="ECO:0000256" key="1">
    <source>
        <dbReference type="ARBA" id="ARBA00004123"/>
    </source>
</evidence>
<evidence type="ECO:0000256" key="3">
    <source>
        <dbReference type="ARBA" id="ARBA00023242"/>
    </source>
</evidence>
<dbReference type="InterPro" id="IPR001138">
    <property type="entry name" value="Zn2Cys6_DnaBD"/>
</dbReference>
<gene>
    <name evidence="5" type="ORF">B0T10DRAFT_388613</name>
</gene>
<protein>
    <submittedName>
        <fullName evidence="5">Nuclear protein</fullName>
    </submittedName>
</protein>
<dbReference type="AlphaFoldDB" id="A0A9P8VNS6"/>
<feature type="non-terminal residue" evidence="5">
    <location>
        <position position="1"/>
    </location>
</feature>
<feature type="domain" description="Zn(2)-C6 fungal-type" evidence="4">
    <location>
        <begin position="2"/>
        <end position="31"/>
    </location>
</feature>
<keyword evidence="6" id="KW-1185">Reference proteome</keyword>
<keyword evidence="2" id="KW-0479">Metal-binding</keyword>
<dbReference type="Proteomes" id="UP000777438">
    <property type="component" value="Unassembled WGS sequence"/>
</dbReference>
<dbReference type="SMART" id="SM00066">
    <property type="entry name" value="GAL4"/>
    <property type="match status" value="1"/>
</dbReference>
<dbReference type="PROSITE" id="PS00463">
    <property type="entry name" value="ZN2_CY6_FUNGAL_1"/>
    <property type="match status" value="1"/>
</dbReference>
<reference evidence="5 6" key="1">
    <citation type="journal article" date="2021" name="Nat. Commun.">
        <title>Genetic determinants of endophytism in the Arabidopsis root mycobiome.</title>
        <authorList>
            <person name="Mesny F."/>
            <person name="Miyauchi S."/>
            <person name="Thiergart T."/>
            <person name="Pickel B."/>
            <person name="Atanasova L."/>
            <person name="Karlsson M."/>
            <person name="Huettel B."/>
            <person name="Barry K.W."/>
            <person name="Haridas S."/>
            <person name="Chen C."/>
            <person name="Bauer D."/>
            <person name="Andreopoulos W."/>
            <person name="Pangilinan J."/>
            <person name="LaButti K."/>
            <person name="Riley R."/>
            <person name="Lipzen A."/>
            <person name="Clum A."/>
            <person name="Drula E."/>
            <person name="Henrissat B."/>
            <person name="Kohler A."/>
            <person name="Grigoriev I.V."/>
            <person name="Martin F.M."/>
            <person name="Hacquard S."/>
        </authorList>
    </citation>
    <scope>NUCLEOTIDE SEQUENCE [LARGE SCALE GENOMIC DNA]</scope>
    <source>
        <strain evidence="5 6">MPI-CAGE-CH-0241</strain>
    </source>
</reference>
<dbReference type="PROSITE" id="PS50048">
    <property type="entry name" value="ZN2_CY6_FUNGAL_2"/>
    <property type="match status" value="1"/>
</dbReference>
<dbReference type="CDD" id="cd00067">
    <property type="entry name" value="GAL4"/>
    <property type="match status" value="1"/>
</dbReference>
<dbReference type="GO" id="GO:0008270">
    <property type="term" value="F:zinc ion binding"/>
    <property type="evidence" value="ECO:0007669"/>
    <property type="project" value="InterPro"/>
</dbReference>
<proteinExistence type="predicted"/>
<accession>A0A9P8VNS6</accession>
<dbReference type="Gene3D" id="4.10.240.10">
    <property type="entry name" value="Zn(2)-C6 fungal-type DNA-binding domain"/>
    <property type="match status" value="1"/>
</dbReference>
<dbReference type="PANTHER" id="PTHR31001">
    <property type="entry name" value="UNCHARACTERIZED TRANSCRIPTIONAL REGULATORY PROTEIN"/>
    <property type="match status" value="1"/>
</dbReference>
<comment type="subcellular location">
    <subcellularLocation>
        <location evidence="1">Nucleus</location>
    </subcellularLocation>
</comment>
<sequence length="59" mass="6910">QSCNACRRRKIRCDREQPCSYCSKFRLPCIYVRAPQGGKKLSETDLISRFERIEASLQN</sequence>
<dbReference type="Pfam" id="PF00172">
    <property type="entry name" value="Zn_clus"/>
    <property type="match status" value="1"/>
</dbReference>